<organism evidence="1 2">
    <name type="scientific">Lophium mytilinum</name>
    <dbReference type="NCBI Taxonomy" id="390894"/>
    <lineage>
        <taxon>Eukaryota</taxon>
        <taxon>Fungi</taxon>
        <taxon>Dikarya</taxon>
        <taxon>Ascomycota</taxon>
        <taxon>Pezizomycotina</taxon>
        <taxon>Dothideomycetes</taxon>
        <taxon>Pleosporomycetidae</taxon>
        <taxon>Mytilinidiales</taxon>
        <taxon>Mytilinidiaceae</taxon>
        <taxon>Lophium</taxon>
    </lineage>
</organism>
<dbReference type="AlphaFoldDB" id="A0A6A6QE40"/>
<protein>
    <submittedName>
        <fullName evidence="1">Uncharacterized protein</fullName>
    </submittedName>
</protein>
<dbReference type="EMBL" id="MU004198">
    <property type="protein sequence ID" value="KAF2489913.1"/>
    <property type="molecule type" value="Genomic_DNA"/>
</dbReference>
<keyword evidence="2" id="KW-1185">Reference proteome</keyword>
<gene>
    <name evidence="1" type="ORF">BU16DRAFT_167227</name>
</gene>
<proteinExistence type="predicted"/>
<evidence type="ECO:0000313" key="2">
    <source>
        <dbReference type="Proteomes" id="UP000799750"/>
    </source>
</evidence>
<dbReference type="Proteomes" id="UP000799750">
    <property type="component" value="Unassembled WGS sequence"/>
</dbReference>
<reference evidence="1" key="1">
    <citation type="journal article" date="2020" name="Stud. Mycol.">
        <title>101 Dothideomycetes genomes: a test case for predicting lifestyles and emergence of pathogens.</title>
        <authorList>
            <person name="Haridas S."/>
            <person name="Albert R."/>
            <person name="Binder M."/>
            <person name="Bloem J."/>
            <person name="Labutti K."/>
            <person name="Salamov A."/>
            <person name="Andreopoulos B."/>
            <person name="Baker S."/>
            <person name="Barry K."/>
            <person name="Bills G."/>
            <person name="Bluhm B."/>
            <person name="Cannon C."/>
            <person name="Castanera R."/>
            <person name="Culley D."/>
            <person name="Daum C."/>
            <person name="Ezra D."/>
            <person name="Gonzalez J."/>
            <person name="Henrissat B."/>
            <person name="Kuo A."/>
            <person name="Liang C."/>
            <person name="Lipzen A."/>
            <person name="Lutzoni F."/>
            <person name="Magnuson J."/>
            <person name="Mondo S."/>
            <person name="Nolan M."/>
            <person name="Ohm R."/>
            <person name="Pangilinan J."/>
            <person name="Park H.-J."/>
            <person name="Ramirez L."/>
            <person name="Alfaro M."/>
            <person name="Sun H."/>
            <person name="Tritt A."/>
            <person name="Yoshinaga Y."/>
            <person name="Zwiers L.-H."/>
            <person name="Turgeon B."/>
            <person name="Goodwin S."/>
            <person name="Spatafora J."/>
            <person name="Crous P."/>
            <person name="Grigoriev I."/>
        </authorList>
    </citation>
    <scope>NUCLEOTIDE SEQUENCE</scope>
    <source>
        <strain evidence="1">CBS 269.34</strain>
    </source>
</reference>
<evidence type="ECO:0000313" key="1">
    <source>
        <dbReference type="EMBL" id="KAF2489913.1"/>
    </source>
</evidence>
<name>A0A6A6QE40_9PEZI</name>
<accession>A0A6A6QE40</accession>
<sequence length="127" mass="14366">MHKSLNLNCIHTQRLRSQKLQLSYIKYTHLIHLSNTHSFPISSHLTTRPLYAALCNSNNTYPVLALPAHKCTHKPLNPGNAPIYAHIISPPPLPPQNADLRMILSRKASCPYAAMQCRLIVTFQFQT</sequence>